<sequence length="934" mass="106599">MKSDRSMHEHPNFSTGDQESSCVSMKSDRSMPENPHFSTGDQESSCVSMKSDRSMHEHPNFSTGDQELSCVSMKSDRSMPENPHFSTGDQELSCVSMKSDRSMHEHLNFSTGDQESSCVSMKSDRSIDQEDSNKPLPDVQRKVLEKHKTCIKKKYETLFEGIQTQENKTLLRRIYTQLYIIEGERRTQGEDIGAGKHYDLRSKKFPDLRTVLTKGIAGIGKTVSVQKFVLDWAEGTANQDVDFMFVLSFRELSLIKDGQYSLHEILCVFYPELRDIDPKIYKEHKAVFILDGLDESRIPLEFGDCEKVSDITMTSSVGVLITNLIKGELLPSALIWITSRPAAANQIPLQYIDRVTEIQGFTDQQKEEYFTKRIREQDQAQRIISHIKKVRSLHIMCHIPVFCWISSSVLQRIMEQDSDTEIPKTLTEMYSHFLLTQINMKNEKYEEKDERDPQKLLEANRSMLLKLAELAFKQLMKGNVMFYEEDLRESSIDVTEASVYSGVFTEIFREECVLYQRKVYCFVHLSFQEFLAANMDELQSFKPESETWFQNVPLDDLLMGAVYKAVESQNGHLDLFLRFLLGLSLESNQKLLHGLLEHTHSCSEKTNDHIKKIIKRNTYKSHHLTTDRSINLFLCLSEMKDQSLSRETEDFLKSEKHAGKKLSPGQCSALACMLLTSEEVLEELDLKMYNTSKQGYSRLVPVVSAIGCSLNKESYKTICSVLQSVNSPLKELDLGYNNLQDSGVELLSVGLNSSNLGENCFVHSLNSVIYYCFMYSIECKYVCLCRLPLCNLGEKCCEYLASALQSKNSMLKDLELSNNDLQDAGIKALSAGLMSSLCKLEILRLSGCMITDEGCSSLASVLRSNSSHVRQLDLTYNRLGSETRVKLRDLHHKLENLQYVTGPKHKHNFKDLDSDTVLLYTPPQWIKLNEGIKI</sequence>
<proteinExistence type="predicted"/>
<keyword evidence="6" id="KW-0067">ATP-binding</keyword>
<dbReference type="AlphaFoldDB" id="A0A3B1KC85"/>
<evidence type="ECO:0000313" key="9">
    <source>
        <dbReference type="Ensembl" id="ENSAMXP00000051304.1"/>
    </source>
</evidence>
<dbReference type="InterPro" id="IPR032675">
    <property type="entry name" value="LRR_dom_sf"/>
</dbReference>
<evidence type="ECO:0000256" key="1">
    <source>
        <dbReference type="ARBA" id="ARBA00004496"/>
    </source>
</evidence>
<dbReference type="GO" id="GO:0005524">
    <property type="term" value="F:ATP binding"/>
    <property type="evidence" value="ECO:0007669"/>
    <property type="project" value="UniProtKB-KW"/>
</dbReference>
<evidence type="ECO:0000259" key="8">
    <source>
        <dbReference type="PROSITE" id="PS50837"/>
    </source>
</evidence>
<dbReference type="InterPro" id="IPR051261">
    <property type="entry name" value="NLR"/>
</dbReference>
<feature type="domain" description="NACHT" evidence="8">
    <location>
        <begin position="209"/>
        <end position="343"/>
    </location>
</feature>
<dbReference type="GeneTree" id="ENSGT01150000286911"/>
<dbReference type="Pfam" id="PF05729">
    <property type="entry name" value="NACHT"/>
    <property type="match status" value="1"/>
</dbReference>
<keyword evidence="4" id="KW-0677">Repeat</keyword>
<feature type="compositionally biased region" description="Basic and acidic residues" evidence="7">
    <location>
        <begin position="50"/>
        <end position="59"/>
    </location>
</feature>
<evidence type="ECO:0000256" key="5">
    <source>
        <dbReference type="ARBA" id="ARBA00022741"/>
    </source>
</evidence>
<comment type="subcellular location">
    <subcellularLocation>
        <location evidence="1">Cytoplasm</location>
    </subcellularLocation>
</comment>
<evidence type="ECO:0000313" key="10">
    <source>
        <dbReference type="Proteomes" id="UP000018467"/>
    </source>
</evidence>
<accession>A0A3B1KC85</accession>
<dbReference type="SUPFAM" id="SSF52047">
    <property type="entry name" value="RNI-like"/>
    <property type="match status" value="1"/>
</dbReference>
<dbReference type="Gene3D" id="3.80.10.10">
    <property type="entry name" value="Ribonuclease Inhibitor"/>
    <property type="match status" value="2"/>
</dbReference>
<reference evidence="10" key="2">
    <citation type="journal article" date="2014" name="Nat. Commun.">
        <title>The cavefish genome reveals candidate genes for eye loss.</title>
        <authorList>
            <person name="McGaugh S.E."/>
            <person name="Gross J.B."/>
            <person name="Aken B."/>
            <person name="Blin M."/>
            <person name="Borowsky R."/>
            <person name="Chalopin D."/>
            <person name="Hinaux H."/>
            <person name="Jeffery W.R."/>
            <person name="Keene A."/>
            <person name="Ma L."/>
            <person name="Minx P."/>
            <person name="Murphy D."/>
            <person name="O'Quin K.E."/>
            <person name="Retaux S."/>
            <person name="Rohner N."/>
            <person name="Searle S.M."/>
            <person name="Stahl B.A."/>
            <person name="Tabin C."/>
            <person name="Volff J.N."/>
            <person name="Yoshizawa M."/>
            <person name="Warren W.C."/>
        </authorList>
    </citation>
    <scope>NUCLEOTIDE SEQUENCE [LARGE SCALE GENOMIC DNA]</scope>
    <source>
        <strain evidence="10">female</strain>
    </source>
</reference>
<keyword evidence="10" id="KW-1185">Reference proteome</keyword>
<evidence type="ECO:0000256" key="3">
    <source>
        <dbReference type="ARBA" id="ARBA00022614"/>
    </source>
</evidence>
<dbReference type="Pfam" id="PF17779">
    <property type="entry name" value="WHD_NOD2"/>
    <property type="match status" value="1"/>
</dbReference>
<keyword evidence="3" id="KW-0433">Leucine-rich repeat</keyword>
<reference evidence="9" key="4">
    <citation type="submission" date="2025-09" db="UniProtKB">
        <authorList>
            <consortium name="Ensembl"/>
        </authorList>
    </citation>
    <scope>IDENTIFICATION</scope>
</reference>
<protein>
    <recommendedName>
        <fullName evidence="8">NACHT domain-containing protein</fullName>
    </recommendedName>
</protein>
<dbReference type="PANTHER" id="PTHR24106">
    <property type="entry name" value="NACHT, LRR AND CARD DOMAINS-CONTAINING"/>
    <property type="match status" value="1"/>
</dbReference>
<dbReference type="SUPFAM" id="SSF52540">
    <property type="entry name" value="P-loop containing nucleoside triphosphate hydrolases"/>
    <property type="match status" value="1"/>
</dbReference>
<dbReference type="Pfam" id="PF17776">
    <property type="entry name" value="NLRC4_HD2"/>
    <property type="match status" value="1"/>
</dbReference>
<dbReference type="InterPro" id="IPR029495">
    <property type="entry name" value="NACHT-assoc"/>
</dbReference>
<feature type="compositionally biased region" description="Polar residues" evidence="7">
    <location>
        <begin position="36"/>
        <end position="48"/>
    </location>
</feature>
<dbReference type="PROSITE" id="PS50837">
    <property type="entry name" value="NACHT"/>
    <property type="match status" value="1"/>
</dbReference>
<dbReference type="Ensembl" id="ENSAMXT00000041273.1">
    <property type="protein sequence ID" value="ENSAMXP00000051304.1"/>
    <property type="gene ID" value="ENSAMXG00000035986.1"/>
</dbReference>
<dbReference type="InParanoid" id="A0A3B1KC85"/>
<dbReference type="InterPro" id="IPR027417">
    <property type="entry name" value="P-loop_NTPase"/>
</dbReference>
<dbReference type="Gene3D" id="3.40.50.300">
    <property type="entry name" value="P-loop containing nucleotide triphosphate hydrolases"/>
    <property type="match status" value="1"/>
</dbReference>
<reference evidence="10" key="1">
    <citation type="submission" date="2013-03" db="EMBL/GenBank/DDBJ databases">
        <authorList>
            <person name="Jeffery W."/>
            <person name="Warren W."/>
            <person name="Wilson R.K."/>
        </authorList>
    </citation>
    <scope>NUCLEOTIDE SEQUENCE</scope>
    <source>
        <strain evidence="10">female</strain>
    </source>
</reference>
<evidence type="ECO:0000256" key="7">
    <source>
        <dbReference type="SAM" id="MobiDB-lite"/>
    </source>
</evidence>
<keyword evidence="2" id="KW-0963">Cytoplasm</keyword>
<name>A0A3B1KC85_ASTMX</name>
<dbReference type="SMART" id="SM00368">
    <property type="entry name" value="LRR_RI"/>
    <property type="match status" value="3"/>
</dbReference>
<organism evidence="9 10">
    <name type="scientific">Astyanax mexicanus</name>
    <name type="common">Blind cave fish</name>
    <name type="synonym">Astyanax fasciatus mexicanus</name>
    <dbReference type="NCBI Taxonomy" id="7994"/>
    <lineage>
        <taxon>Eukaryota</taxon>
        <taxon>Metazoa</taxon>
        <taxon>Chordata</taxon>
        <taxon>Craniata</taxon>
        <taxon>Vertebrata</taxon>
        <taxon>Euteleostomi</taxon>
        <taxon>Actinopterygii</taxon>
        <taxon>Neopterygii</taxon>
        <taxon>Teleostei</taxon>
        <taxon>Ostariophysi</taxon>
        <taxon>Characiformes</taxon>
        <taxon>Characoidei</taxon>
        <taxon>Acestrorhamphidae</taxon>
        <taxon>Acestrorhamphinae</taxon>
        <taxon>Astyanax</taxon>
    </lineage>
</organism>
<dbReference type="Proteomes" id="UP000018467">
    <property type="component" value="Unassembled WGS sequence"/>
</dbReference>
<evidence type="ECO:0000256" key="2">
    <source>
        <dbReference type="ARBA" id="ARBA00022490"/>
    </source>
</evidence>
<dbReference type="InterPro" id="IPR001611">
    <property type="entry name" value="Leu-rich_rpt"/>
</dbReference>
<keyword evidence="5" id="KW-0547">Nucleotide-binding</keyword>
<reference evidence="9" key="3">
    <citation type="submission" date="2025-08" db="UniProtKB">
        <authorList>
            <consortium name="Ensembl"/>
        </authorList>
    </citation>
    <scope>IDENTIFICATION</scope>
</reference>
<feature type="compositionally biased region" description="Basic and acidic residues" evidence="7">
    <location>
        <begin position="1"/>
        <end position="11"/>
    </location>
</feature>
<dbReference type="GO" id="GO:0005737">
    <property type="term" value="C:cytoplasm"/>
    <property type="evidence" value="ECO:0007669"/>
    <property type="project" value="UniProtKB-SubCell"/>
</dbReference>
<dbReference type="Bgee" id="ENSAMXG00000035986">
    <property type="expression patterns" value="Expressed in pharyngeal gill and 14 other cell types or tissues"/>
</dbReference>
<dbReference type="Pfam" id="PF14484">
    <property type="entry name" value="FISNA"/>
    <property type="match status" value="1"/>
</dbReference>
<dbReference type="InterPro" id="IPR007111">
    <property type="entry name" value="NACHT_NTPase"/>
</dbReference>
<dbReference type="SMART" id="SM01288">
    <property type="entry name" value="FISNA"/>
    <property type="match status" value="1"/>
</dbReference>
<dbReference type="FunFam" id="3.40.50.300:FF:000210">
    <property type="entry name" value="Si:dkey-16p6.1"/>
    <property type="match status" value="1"/>
</dbReference>
<dbReference type="Pfam" id="PF13516">
    <property type="entry name" value="LRR_6"/>
    <property type="match status" value="4"/>
</dbReference>
<dbReference type="InterPro" id="IPR041267">
    <property type="entry name" value="NLRP_HD2"/>
</dbReference>
<feature type="region of interest" description="Disordered" evidence="7">
    <location>
        <begin position="1"/>
        <end position="91"/>
    </location>
</feature>
<evidence type="ECO:0000256" key="4">
    <source>
        <dbReference type="ARBA" id="ARBA00022737"/>
    </source>
</evidence>
<evidence type="ECO:0000256" key="6">
    <source>
        <dbReference type="ARBA" id="ARBA00022840"/>
    </source>
</evidence>
<feature type="compositionally biased region" description="Polar residues" evidence="7">
    <location>
        <begin position="108"/>
        <end position="120"/>
    </location>
</feature>
<feature type="region of interest" description="Disordered" evidence="7">
    <location>
        <begin position="108"/>
        <end position="137"/>
    </location>
</feature>
<feature type="compositionally biased region" description="Basic and acidic residues" evidence="7">
    <location>
        <begin position="122"/>
        <end position="137"/>
    </location>
</feature>
<dbReference type="InterPro" id="IPR041075">
    <property type="entry name" value="NOD1/2_WH"/>
</dbReference>
<feature type="compositionally biased region" description="Polar residues" evidence="7">
    <location>
        <begin position="12"/>
        <end position="24"/>
    </location>
</feature>